<dbReference type="EMBL" id="KB007974">
    <property type="protein sequence ID" value="ELR17528.1"/>
    <property type="molecule type" value="Genomic_DNA"/>
</dbReference>
<organism evidence="2 3">
    <name type="scientific">Acanthamoeba castellanii (strain ATCC 30010 / Neff)</name>
    <dbReference type="NCBI Taxonomy" id="1257118"/>
    <lineage>
        <taxon>Eukaryota</taxon>
        <taxon>Amoebozoa</taxon>
        <taxon>Discosea</taxon>
        <taxon>Longamoebia</taxon>
        <taxon>Centramoebida</taxon>
        <taxon>Acanthamoebidae</taxon>
        <taxon>Acanthamoeba</taxon>
    </lineage>
</organism>
<proteinExistence type="predicted"/>
<dbReference type="OrthoDB" id="1594986at2759"/>
<dbReference type="GeneID" id="14918420"/>
<evidence type="ECO:0000313" key="3">
    <source>
        <dbReference type="Proteomes" id="UP000011083"/>
    </source>
</evidence>
<dbReference type="AlphaFoldDB" id="L8GYB1"/>
<name>L8GYB1_ACACF</name>
<dbReference type="Gene3D" id="1.10.150.50">
    <property type="entry name" value="Transcription Factor, Ets-1"/>
    <property type="match status" value="1"/>
</dbReference>
<dbReference type="Gene3D" id="3.10.20.90">
    <property type="entry name" value="Phosphatidylinositol 3-kinase Catalytic Subunit, Chain A, domain 1"/>
    <property type="match status" value="1"/>
</dbReference>
<dbReference type="RefSeq" id="XP_004339541.1">
    <property type="nucleotide sequence ID" value="XM_004339493.1"/>
</dbReference>
<feature type="compositionally biased region" description="Basic and acidic residues" evidence="1">
    <location>
        <begin position="111"/>
        <end position="121"/>
    </location>
</feature>
<dbReference type="SUPFAM" id="SSF54277">
    <property type="entry name" value="CAD &amp; PB1 domains"/>
    <property type="match status" value="1"/>
</dbReference>
<sequence>MSARVWPRKASSGKPAEGWGTKEVVKFLKQHDLRPYVSAAKRAKVKGLHLITASLPQPALAEHGEAFVRLCQALGITSLLDQGRLRLSLLHLRPTTSSAPLASLPFDDLPGDARQKRERATGPDLRSTSSSATVDEVPKSPASAETAQPLVRSASFEAVITRSTSANPPRAQIAPTKSNSCPTKLPRSHTAPPRDGSLTPTPTPRPLCWSAPDVAARHSGGRTRRLQEAQYRELREMPLSLAYASLFGTIAVKCVLRRSGSAGPSPRNLYEGSLSYEEKEGRDDDDDDDEDDVSLLLLDAHRPLLYADLLREIERVHGPLVAAAASGEVGVRVRYEDKDGDVVNVHSDDGLCYAYSDWLAQIDVEPTKSWRLLIDFRQPPASATSPL</sequence>
<gene>
    <name evidence="2" type="ORF">ACA1_062820</name>
</gene>
<protein>
    <submittedName>
        <fullName evidence="2">Uncharacterized protein</fullName>
    </submittedName>
</protein>
<dbReference type="Proteomes" id="UP000011083">
    <property type="component" value="Unassembled WGS sequence"/>
</dbReference>
<feature type="region of interest" description="Disordered" evidence="1">
    <location>
        <begin position="162"/>
        <end position="224"/>
    </location>
</feature>
<feature type="region of interest" description="Disordered" evidence="1">
    <location>
        <begin position="100"/>
        <end position="149"/>
    </location>
</feature>
<evidence type="ECO:0000256" key="1">
    <source>
        <dbReference type="SAM" id="MobiDB-lite"/>
    </source>
</evidence>
<feature type="region of interest" description="Disordered" evidence="1">
    <location>
        <begin position="259"/>
        <end position="290"/>
    </location>
</feature>
<evidence type="ECO:0000313" key="2">
    <source>
        <dbReference type="EMBL" id="ELR17528.1"/>
    </source>
</evidence>
<dbReference type="VEuPathDB" id="AmoebaDB:ACA1_062820"/>
<dbReference type="KEGG" id="acan:ACA1_062820"/>
<dbReference type="InterPro" id="IPR013761">
    <property type="entry name" value="SAM/pointed_sf"/>
</dbReference>
<reference evidence="2 3" key="1">
    <citation type="journal article" date="2013" name="Genome Biol.">
        <title>Genome of Acanthamoeba castellanii highlights extensive lateral gene transfer and early evolution of tyrosine kinase signaling.</title>
        <authorList>
            <person name="Clarke M."/>
            <person name="Lohan A.J."/>
            <person name="Liu B."/>
            <person name="Lagkouvardos I."/>
            <person name="Roy S."/>
            <person name="Zafar N."/>
            <person name="Bertelli C."/>
            <person name="Schilde C."/>
            <person name="Kianianmomeni A."/>
            <person name="Burglin T.R."/>
            <person name="Frech C."/>
            <person name="Turcotte B."/>
            <person name="Kopec K.O."/>
            <person name="Synnott J.M."/>
            <person name="Choo C."/>
            <person name="Paponov I."/>
            <person name="Finkler A."/>
            <person name="Soon Heng Tan C."/>
            <person name="Hutchins A.P."/>
            <person name="Weinmeier T."/>
            <person name="Rattei T."/>
            <person name="Chu J.S."/>
            <person name="Gimenez G."/>
            <person name="Irimia M."/>
            <person name="Rigden D.J."/>
            <person name="Fitzpatrick D.A."/>
            <person name="Lorenzo-Morales J."/>
            <person name="Bateman A."/>
            <person name="Chiu C.H."/>
            <person name="Tang P."/>
            <person name="Hegemann P."/>
            <person name="Fromm H."/>
            <person name="Raoult D."/>
            <person name="Greub G."/>
            <person name="Miranda-Saavedra D."/>
            <person name="Chen N."/>
            <person name="Nash P."/>
            <person name="Ginger M.L."/>
            <person name="Horn M."/>
            <person name="Schaap P."/>
            <person name="Caler L."/>
            <person name="Loftus B."/>
        </authorList>
    </citation>
    <scope>NUCLEOTIDE SEQUENCE [LARGE SCALE GENOMIC DNA]</scope>
    <source>
        <strain evidence="2 3">Neff</strain>
    </source>
</reference>
<keyword evidence="3" id="KW-1185">Reference proteome</keyword>
<accession>L8GYB1</accession>